<keyword evidence="1 7" id="KW-0732">Signal</keyword>
<evidence type="ECO:0000256" key="2">
    <source>
        <dbReference type="ARBA" id="ARBA00022859"/>
    </source>
</evidence>
<evidence type="ECO:0000259" key="8">
    <source>
        <dbReference type="PROSITE" id="PS50835"/>
    </source>
</evidence>
<feature type="signal peptide" evidence="7">
    <location>
        <begin position="1"/>
        <end position="23"/>
    </location>
</feature>
<evidence type="ECO:0000256" key="7">
    <source>
        <dbReference type="SAM" id="SignalP"/>
    </source>
</evidence>
<dbReference type="AlphaFoldDB" id="A0A671DIA6"/>
<keyword evidence="2" id="KW-0391">Immunity</keyword>
<reference evidence="9" key="5">
    <citation type="submission" date="2025-09" db="UniProtKB">
        <authorList>
            <consortium name="Ensembl"/>
        </authorList>
    </citation>
    <scope>IDENTIFICATION</scope>
</reference>
<dbReference type="SMART" id="SM00406">
    <property type="entry name" value="IGv"/>
    <property type="match status" value="1"/>
</dbReference>
<dbReference type="Proteomes" id="UP000472240">
    <property type="component" value="Chromosome 6"/>
</dbReference>
<evidence type="ECO:0000256" key="3">
    <source>
        <dbReference type="ARBA" id="ARBA00023130"/>
    </source>
</evidence>
<reference evidence="9 10" key="1">
    <citation type="journal article" date="2015" name="Annu Rev Anim Biosci">
        <title>The Genome 10K Project: a way forward.</title>
        <authorList>
            <person name="Koepfli K.P."/>
            <person name="Paten B."/>
            <person name="O'Brien S.J."/>
            <person name="Koepfli K.P."/>
            <person name="Paten B."/>
            <person name="Antunes A."/>
            <person name="Belov K."/>
            <person name="Bustamante C."/>
            <person name="Castoe T.A."/>
            <person name="Clawson H."/>
            <person name="Crawford A.J."/>
            <person name="Diekhans M."/>
            <person name="Distel D."/>
            <person name="Durbin R."/>
            <person name="Earl D."/>
            <person name="Fujita M.K."/>
            <person name="Gamble T."/>
            <person name="Georges A."/>
            <person name="Gemmell N."/>
            <person name="Gilbert M.T."/>
            <person name="Graves J.M."/>
            <person name="Green R.E."/>
            <person name="Hickey G."/>
            <person name="Jarvis E.D."/>
            <person name="Johnson W."/>
            <person name="Komissarov A."/>
            <person name="Korf I."/>
            <person name="Kuhn R."/>
            <person name="Larkin D.M."/>
            <person name="Lewin H."/>
            <person name="Lopez J.V."/>
            <person name="Ma J."/>
            <person name="Marques-Bonet T."/>
            <person name="Miller W."/>
            <person name="Murphy R."/>
            <person name="Pevzner P."/>
            <person name="Shapiro B."/>
            <person name="Steiner C."/>
            <person name="Tamazian G."/>
            <person name="Venkatesh B."/>
            <person name="Wang J."/>
            <person name="Wayne R."/>
            <person name="Wiley E."/>
            <person name="Yang H."/>
            <person name="Zhang G."/>
            <person name="Haussler D."/>
            <person name="Ryder O."/>
            <person name="O'Brien S.J."/>
        </authorList>
    </citation>
    <scope>NUCLEOTIDE SEQUENCE</scope>
</reference>
<dbReference type="FunCoup" id="A0A671DIA6">
    <property type="interactions" value="2"/>
</dbReference>
<reference evidence="10" key="3">
    <citation type="submission" date="2018-12" db="EMBL/GenBank/DDBJ databases">
        <title>G10K-VGP greater horseshoe bat female genome, primary haplotype.</title>
        <authorList>
            <person name="Teeling E."/>
            <person name="Myers G."/>
            <person name="Vernes S."/>
            <person name="Pippel M."/>
            <person name="Winkler S."/>
            <person name="Fedrigo O."/>
            <person name="Rhie A."/>
            <person name="Koren S."/>
            <person name="Phillippy A."/>
            <person name="Lewin H."/>
            <person name="Damas J."/>
            <person name="Howe K."/>
            <person name="Mountcastle J."/>
            <person name="Jarvis E.D."/>
        </authorList>
    </citation>
    <scope>NUCLEOTIDE SEQUENCE [LARGE SCALE GENOMIC DNA]</scope>
</reference>
<dbReference type="InterPro" id="IPR013106">
    <property type="entry name" value="Ig_V-set"/>
</dbReference>
<dbReference type="InterPro" id="IPR007110">
    <property type="entry name" value="Ig-like_dom"/>
</dbReference>
<dbReference type="Pfam" id="PF07686">
    <property type="entry name" value="V-set"/>
    <property type="match status" value="1"/>
</dbReference>
<accession>A0A671DIA6</accession>
<dbReference type="Ensembl" id="ENSRFET00010000307.1">
    <property type="protein sequence ID" value="ENSRFEP00010000272.1"/>
    <property type="gene ID" value="ENSRFEG00010000221.1"/>
</dbReference>
<evidence type="ECO:0000256" key="6">
    <source>
        <dbReference type="ARBA" id="ARBA00043266"/>
    </source>
</evidence>
<dbReference type="PANTHER" id="PTHR19343">
    <property type="entry name" value="T CELL RECEPTOR ALPHA VARIABLE 1-2"/>
    <property type="match status" value="1"/>
</dbReference>
<evidence type="ECO:0000313" key="9">
    <source>
        <dbReference type="Ensembl" id="ENSRFEP00010000272.1"/>
    </source>
</evidence>
<dbReference type="GeneTree" id="ENSGT00940000163717"/>
<dbReference type="GO" id="GO:0042101">
    <property type="term" value="C:T cell receptor complex"/>
    <property type="evidence" value="ECO:0007669"/>
    <property type="project" value="UniProtKB-KW"/>
</dbReference>
<reference evidence="9 10" key="2">
    <citation type="journal article" date="2018" name="Annu Rev Anim Biosci">
        <title>Bat Biology, Genomes, and the Bat1K Project: To Generate Chromosome-Level Genomes for All Living Bat Species.</title>
        <authorList>
            <person name="Teeling E.C."/>
            <person name="Vernes S.C."/>
            <person name="Davalos L.M."/>
            <person name="Ray D.A."/>
            <person name="Gilbert M.T.P."/>
            <person name="Myers E."/>
        </authorList>
    </citation>
    <scope>NUCLEOTIDE SEQUENCE</scope>
</reference>
<dbReference type="GO" id="GO:0042605">
    <property type="term" value="F:peptide antigen binding"/>
    <property type="evidence" value="ECO:0007669"/>
    <property type="project" value="TreeGrafter"/>
</dbReference>
<sequence>MEKYLLPASLIILWLHLDRVSSASNVEQSPQSLHVQEGKSINFTCQFPSGSFNGLHWYRWEPAKSPQILFVIRLNGDEKQEGRVKATLDTKNGYSFLYIKGCHPEDSATYLCAFGTVLFRHLQPIRKPVAGADLVPLQTKTHMWSGKGTLNELQCFQ</sequence>
<dbReference type="SUPFAM" id="SSF48726">
    <property type="entry name" value="Immunoglobulin"/>
    <property type="match status" value="1"/>
</dbReference>
<dbReference type="InterPro" id="IPR003599">
    <property type="entry name" value="Ig_sub"/>
</dbReference>
<dbReference type="GO" id="GO:0002250">
    <property type="term" value="P:adaptive immune response"/>
    <property type="evidence" value="ECO:0007669"/>
    <property type="project" value="UniProtKB-KW"/>
</dbReference>
<feature type="domain" description="Ig-like" evidence="8">
    <location>
        <begin position="7"/>
        <end position="112"/>
    </location>
</feature>
<evidence type="ECO:0000313" key="10">
    <source>
        <dbReference type="Proteomes" id="UP000472240"/>
    </source>
</evidence>
<dbReference type="InterPro" id="IPR013783">
    <property type="entry name" value="Ig-like_fold"/>
</dbReference>
<reference evidence="9" key="4">
    <citation type="submission" date="2025-08" db="UniProtKB">
        <authorList>
            <consortium name="Ensembl"/>
        </authorList>
    </citation>
    <scope>IDENTIFICATION</scope>
</reference>
<keyword evidence="10" id="KW-1185">Reference proteome</keyword>
<evidence type="ECO:0000256" key="1">
    <source>
        <dbReference type="ARBA" id="ARBA00022729"/>
    </source>
</evidence>
<dbReference type="InterPro" id="IPR051006">
    <property type="entry name" value="TCR_variable_domain"/>
</dbReference>
<dbReference type="InterPro" id="IPR036179">
    <property type="entry name" value="Ig-like_dom_sf"/>
</dbReference>
<dbReference type="InParanoid" id="A0A671DIA6"/>
<name>A0A671DIA6_RHIFE</name>
<feature type="chain" id="PRO_5025490432" description="Ig-like domain-containing protein" evidence="7">
    <location>
        <begin position="24"/>
        <end position="157"/>
    </location>
</feature>
<proteinExistence type="predicted"/>
<evidence type="ECO:0000256" key="4">
    <source>
        <dbReference type="ARBA" id="ARBA00023170"/>
    </source>
</evidence>
<dbReference type="OMA" id="PWVGSME"/>
<keyword evidence="5" id="KW-0393">Immunoglobulin domain</keyword>
<organism evidence="9 10">
    <name type="scientific">Rhinolophus ferrumequinum</name>
    <name type="common">Greater horseshoe bat</name>
    <dbReference type="NCBI Taxonomy" id="59479"/>
    <lineage>
        <taxon>Eukaryota</taxon>
        <taxon>Metazoa</taxon>
        <taxon>Chordata</taxon>
        <taxon>Craniata</taxon>
        <taxon>Vertebrata</taxon>
        <taxon>Euteleostomi</taxon>
        <taxon>Mammalia</taxon>
        <taxon>Eutheria</taxon>
        <taxon>Laurasiatheria</taxon>
        <taxon>Chiroptera</taxon>
        <taxon>Yinpterochiroptera</taxon>
        <taxon>Rhinolophoidea</taxon>
        <taxon>Rhinolophidae</taxon>
        <taxon>Rhinolophinae</taxon>
        <taxon>Rhinolophus</taxon>
    </lineage>
</organism>
<keyword evidence="6" id="KW-1279">T cell receptor</keyword>
<protein>
    <recommendedName>
        <fullName evidence="8">Ig-like domain-containing protein</fullName>
    </recommendedName>
</protein>
<keyword evidence="3" id="KW-1064">Adaptive immunity</keyword>
<dbReference type="PROSITE" id="PS50835">
    <property type="entry name" value="IG_LIKE"/>
    <property type="match status" value="1"/>
</dbReference>
<keyword evidence="4" id="KW-0675">Receptor</keyword>
<dbReference type="Gene3D" id="2.60.40.10">
    <property type="entry name" value="Immunoglobulins"/>
    <property type="match status" value="1"/>
</dbReference>
<evidence type="ECO:0000256" key="5">
    <source>
        <dbReference type="ARBA" id="ARBA00023319"/>
    </source>
</evidence>
<dbReference type="PANTHER" id="PTHR19343:SF17">
    <property type="entry name" value="IG-LIKE DOMAIN-CONTAINING PROTEIN"/>
    <property type="match status" value="1"/>
</dbReference>
<dbReference type="SMART" id="SM00409">
    <property type="entry name" value="IG"/>
    <property type="match status" value="1"/>
</dbReference>